<proteinExistence type="predicted"/>
<dbReference type="AlphaFoldDB" id="A0A0A9BLS2"/>
<dbReference type="PANTHER" id="PTHR34591">
    <property type="entry name" value="OS03G0653100 PROTEIN-RELATED"/>
    <property type="match status" value="1"/>
</dbReference>
<dbReference type="PANTHER" id="PTHR34591:SF52">
    <property type="entry name" value="F-BOX DOMAIN-CONTAINING PROTEIN"/>
    <property type="match status" value="1"/>
</dbReference>
<accession>A0A0A9BLS2</accession>
<organism evidence="1">
    <name type="scientific">Arundo donax</name>
    <name type="common">Giant reed</name>
    <name type="synonym">Donax arundinaceus</name>
    <dbReference type="NCBI Taxonomy" id="35708"/>
    <lineage>
        <taxon>Eukaryota</taxon>
        <taxon>Viridiplantae</taxon>
        <taxon>Streptophyta</taxon>
        <taxon>Embryophyta</taxon>
        <taxon>Tracheophyta</taxon>
        <taxon>Spermatophyta</taxon>
        <taxon>Magnoliopsida</taxon>
        <taxon>Liliopsida</taxon>
        <taxon>Poales</taxon>
        <taxon>Poaceae</taxon>
        <taxon>PACMAD clade</taxon>
        <taxon>Arundinoideae</taxon>
        <taxon>Arundineae</taxon>
        <taxon>Arundo</taxon>
    </lineage>
</organism>
<reference evidence="1" key="2">
    <citation type="journal article" date="2015" name="Data Brief">
        <title>Shoot transcriptome of the giant reed, Arundo donax.</title>
        <authorList>
            <person name="Barrero R.A."/>
            <person name="Guerrero F.D."/>
            <person name="Moolhuijzen P."/>
            <person name="Goolsby J.A."/>
            <person name="Tidwell J."/>
            <person name="Bellgard S.E."/>
            <person name="Bellgard M.I."/>
        </authorList>
    </citation>
    <scope>NUCLEOTIDE SEQUENCE</scope>
    <source>
        <tissue evidence="1">Shoot tissue taken approximately 20 cm above the soil surface</tissue>
    </source>
</reference>
<reference evidence="1" key="1">
    <citation type="submission" date="2014-09" db="EMBL/GenBank/DDBJ databases">
        <authorList>
            <person name="Magalhaes I.L.F."/>
            <person name="Oliveira U."/>
            <person name="Santos F.R."/>
            <person name="Vidigal T.H.D.A."/>
            <person name="Brescovit A.D."/>
            <person name="Santos A.J."/>
        </authorList>
    </citation>
    <scope>NUCLEOTIDE SEQUENCE</scope>
    <source>
        <tissue evidence="1">Shoot tissue taken approximately 20 cm above the soil surface</tissue>
    </source>
</reference>
<sequence length="131" mass="15596">MTTFSTVSMGLITVIIRTKKHLWRISLNGALRSRMFLTKRYRLELGTFEGSCSDDNSLHTEVWTEKYSYNERIDFLGFHFHKEVVFLYESHAYDLNCSKLQDMGRLSLHYHIKHVEMTIPYTPCWICRRVP</sequence>
<name>A0A0A9BLS2_ARUDO</name>
<protein>
    <submittedName>
        <fullName evidence="1">Uncharacterized protein</fullName>
    </submittedName>
</protein>
<evidence type="ECO:0000313" key="1">
    <source>
        <dbReference type="EMBL" id="JAD62150.1"/>
    </source>
</evidence>
<dbReference type="EMBL" id="GBRH01235745">
    <property type="protein sequence ID" value="JAD62150.1"/>
    <property type="molecule type" value="Transcribed_RNA"/>
</dbReference>